<dbReference type="KEGG" id="vab:WPS_02330"/>
<dbReference type="InterPro" id="IPR010941">
    <property type="entry name" value="PhaC_N"/>
</dbReference>
<gene>
    <name evidence="6" type="ORF">WPS_02330</name>
</gene>
<evidence type="ECO:0000313" key="7">
    <source>
        <dbReference type="Proteomes" id="UP001317532"/>
    </source>
</evidence>
<keyword evidence="3" id="KW-0808">Transferase</keyword>
<keyword evidence="2" id="KW-0963">Cytoplasm</keyword>
<feature type="domain" description="Poly-beta-hydroxybutyrate polymerase N-terminal" evidence="5">
    <location>
        <begin position="68"/>
        <end position="238"/>
    </location>
</feature>
<dbReference type="EMBL" id="AP025523">
    <property type="protein sequence ID" value="BDE04957.1"/>
    <property type="molecule type" value="Genomic_DNA"/>
</dbReference>
<dbReference type="NCBIfam" id="TIGR01838">
    <property type="entry name" value="PHA_synth_I"/>
    <property type="match status" value="1"/>
</dbReference>
<dbReference type="PANTHER" id="PTHR36837">
    <property type="entry name" value="POLY(3-HYDROXYALKANOATE) POLYMERASE SUBUNIT PHAC"/>
    <property type="match status" value="1"/>
</dbReference>
<protein>
    <submittedName>
        <fullName evidence="6">Class I poly(R)-hydroxyalkanoic acid synthase</fullName>
    </submittedName>
</protein>
<dbReference type="Gene3D" id="3.40.50.1820">
    <property type="entry name" value="alpha/beta hydrolase"/>
    <property type="match status" value="1"/>
</dbReference>
<dbReference type="AlphaFoldDB" id="A0AAN1XVA0"/>
<dbReference type="InterPro" id="IPR051321">
    <property type="entry name" value="PHA/PHB_synthase"/>
</dbReference>
<proteinExistence type="predicted"/>
<keyword evidence="7" id="KW-1185">Reference proteome</keyword>
<name>A0AAN1XVA0_UNVUL</name>
<dbReference type="PANTHER" id="PTHR36837:SF5">
    <property type="entry name" value="POLY-3-HYDROXYBUTYRATE SYNTHASE"/>
    <property type="match status" value="1"/>
</dbReference>
<keyword evidence="4" id="KW-0012">Acyltransferase</keyword>
<dbReference type="Proteomes" id="UP001317532">
    <property type="component" value="Chromosome"/>
</dbReference>
<dbReference type="GO" id="GO:0042619">
    <property type="term" value="P:poly-hydroxybutyrate biosynthetic process"/>
    <property type="evidence" value="ECO:0007669"/>
    <property type="project" value="InterPro"/>
</dbReference>
<dbReference type="RefSeq" id="WP_317996035.1">
    <property type="nucleotide sequence ID" value="NZ_AP025523.1"/>
</dbReference>
<evidence type="ECO:0000256" key="2">
    <source>
        <dbReference type="ARBA" id="ARBA00022490"/>
    </source>
</evidence>
<dbReference type="InterPro" id="IPR029058">
    <property type="entry name" value="AB_hydrolase_fold"/>
</dbReference>
<evidence type="ECO:0000313" key="6">
    <source>
        <dbReference type="EMBL" id="BDE04957.1"/>
    </source>
</evidence>
<dbReference type="GO" id="GO:0016746">
    <property type="term" value="F:acyltransferase activity"/>
    <property type="evidence" value="ECO:0007669"/>
    <property type="project" value="UniProtKB-KW"/>
</dbReference>
<evidence type="ECO:0000256" key="4">
    <source>
        <dbReference type="ARBA" id="ARBA00023315"/>
    </source>
</evidence>
<evidence type="ECO:0000259" key="5">
    <source>
        <dbReference type="Pfam" id="PF07167"/>
    </source>
</evidence>
<comment type="subcellular location">
    <subcellularLocation>
        <location evidence="1">Cytoplasm</location>
    </subcellularLocation>
</comment>
<dbReference type="InterPro" id="IPR010963">
    <property type="entry name" value="PHA_synth_I"/>
</dbReference>
<sequence length="559" mass="61730">MKPANPFDPLGLAAASTELWRSLLANPQELFEAQAALGRALTDVATRSAEVAAGDGPAAPPLAQPSPNDRRFVSEAWAKNPYYDALKQAYLLASKAVVETIDNAQGIDEQDRRRIKFFTKQFIDAMSPTNIPWLNPDVLEETIRSGGANLQHGLRNIAEDAQANEGRPALVDDKAFAVGKNVATTPGSVVFRNELMELIQYAPTQPEIYARPLIVVPPWINKFYILDLQPANSFIKYATDSGRNTFVISWRNPDSSLRDMTMADYLRLGPLTAARVACEISGAERVDAVGYCIGGTLLAMLLGYLQRIGSKLIASATFFTALVDFADPGEVQAFVSEESLAYIEDRMREHGYLSGREMADTFSMLRSNDLIWSVAVNRYLLGKDAPAFDLLYWNNDATRIPEAIHKYYLRQMYLENNLVKPNVLEVDGVPLDLRTVRVPTYCVATSEDHIAPWRSVYAMTQLFSGEVTFRLGASGHIAGIISPPGKKKAAWWGNAPGAKSPASADEWLRTAEKHEGSWWPDWEAWMAKRTKRKIAAPAAPGSAQYPILGDAPGTYVLER</sequence>
<evidence type="ECO:0000256" key="1">
    <source>
        <dbReference type="ARBA" id="ARBA00004496"/>
    </source>
</evidence>
<reference evidence="6 7" key="1">
    <citation type="journal article" date="2022" name="ISME Commun">
        <title>Vulcanimicrobium alpinus gen. nov. sp. nov., the first cultivated representative of the candidate phylum 'Eremiobacterota', is a metabolically versatile aerobic anoxygenic phototroph.</title>
        <authorList>
            <person name="Yabe S."/>
            <person name="Muto K."/>
            <person name="Abe K."/>
            <person name="Yokota A."/>
            <person name="Staudigel H."/>
            <person name="Tebo B.M."/>
        </authorList>
    </citation>
    <scope>NUCLEOTIDE SEQUENCE [LARGE SCALE GENOMIC DNA]</scope>
    <source>
        <strain evidence="6 7">WC8-2</strain>
    </source>
</reference>
<dbReference type="SUPFAM" id="SSF53474">
    <property type="entry name" value="alpha/beta-Hydrolases"/>
    <property type="match status" value="1"/>
</dbReference>
<evidence type="ECO:0000256" key="3">
    <source>
        <dbReference type="ARBA" id="ARBA00022679"/>
    </source>
</evidence>
<dbReference type="Pfam" id="PF07167">
    <property type="entry name" value="PhaC_N"/>
    <property type="match status" value="1"/>
</dbReference>
<accession>A0AAN1XVA0</accession>
<organism evidence="6 7">
    <name type="scientific">Vulcanimicrobium alpinum</name>
    <dbReference type="NCBI Taxonomy" id="3016050"/>
    <lineage>
        <taxon>Bacteria</taxon>
        <taxon>Bacillati</taxon>
        <taxon>Vulcanimicrobiota</taxon>
        <taxon>Vulcanimicrobiia</taxon>
        <taxon>Vulcanimicrobiales</taxon>
        <taxon>Vulcanimicrobiaceae</taxon>
        <taxon>Vulcanimicrobium</taxon>
    </lineage>
</organism>
<dbReference type="GO" id="GO:0005737">
    <property type="term" value="C:cytoplasm"/>
    <property type="evidence" value="ECO:0007669"/>
    <property type="project" value="UniProtKB-SubCell"/>
</dbReference>